<gene>
    <name evidence="5" type="primary">LOC120112872</name>
</gene>
<organism evidence="4 5">
    <name type="scientific">Phoenix dactylifera</name>
    <name type="common">Date palm</name>
    <dbReference type="NCBI Taxonomy" id="42345"/>
    <lineage>
        <taxon>Eukaryota</taxon>
        <taxon>Viridiplantae</taxon>
        <taxon>Streptophyta</taxon>
        <taxon>Embryophyta</taxon>
        <taxon>Tracheophyta</taxon>
        <taxon>Spermatophyta</taxon>
        <taxon>Magnoliopsida</taxon>
        <taxon>Liliopsida</taxon>
        <taxon>Arecaceae</taxon>
        <taxon>Coryphoideae</taxon>
        <taxon>Phoeniceae</taxon>
        <taxon>Phoenix</taxon>
    </lineage>
</organism>
<name>A0A8B9AQR4_PHODC</name>
<sequence>MALRHLASPSVLSPLLCSRRPCVISAASPSFPLFPQTLTSNPPLISISSPGSRHHSNLQPVRCCTIPESSSTVENPSSSRIFVKGLSRTTSEGYLAKIFSCFGEVSRVKIVSSKTSKESLGLAYLWFAREQDARRAVKEMDGKFVDGRFIAVMMAKPESPSKQVRAIPYQF</sequence>
<dbReference type="PROSITE" id="PS50102">
    <property type="entry name" value="RRM"/>
    <property type="match status" value="1"/>
</dbReference>
<dbReference type="InterPro" id="IPR052462">
    <property type="entry name" value="SLIRP/GR-RBP-like"/>
</dbReference>
<evidence type="ECO:0000313" key="4">
    <source>
        <dbReference type="Proteomes" id="UP000228380"/>
    </source>
</evidence>
<dbReference type="RefSeq" id="XP_038988775.1">
    <property type="nucleotide sequence ID" value="XM_039132847.1"/>
</dbReference>
<dbReference type="InterPro" id="IPR035979">
    <property type="entry name" value="RBD_domain_sf"/>
</dbReference>
<dbReference type="SMART" id="SM00360">
    <property type="entry name" value="RRM"/>
    <property type="match status" value="1"/>
</dbReference>
<dbReference type="PANTHER" id="PTHR48027">
    <property type="entry name" value="HETEROGENEOUS NUCLEAR RIBONUCLEOPROTEIN 87F-RELATED"/>
    <property type="match status" value="1"/>
</dbReference>
<evidence type="ECO:0000259" key="3">
    <source>
        <dbReference type="PROSITE" id="PS50102"/>
    </source>
</evidence>
<accession>A0A8B9AQR4</accession>
<dbReference type="SUPFAM" id="SSF54928">
    <property type="entry name" value="RNA-binding domain, RBD"/>
    <property type="match status" value="1"/>
</dbReference>
<evidence type="ECO:0000313" key="5">
    <source>
        <dbReference type="RefSeq" id="XP_038988775.1"/>
    </source>
</evidence>
<dbReference type="Gene3D" id="3.30.70.330">
    <property type="match status" value="1"/>
</dbReference>
<dbReference type="GeneID" id="120112872"/>
<dbReference type="Proteomes" id="UP000228380">
    <property type="component" value="Chromosome 13"/>
</dbReference>
<dbReference type="GO" id="GO:0003723">
    <property type="term" value="F:RNA binding"/>
    <property type="evidence" value="ECO:0007669"/>
    <property type="project" value="UniProtKB-UniRule"/>
</dbReference>
<proteinExistence type="predicted"/>
<keyword evidence="4" id="KW-1185">Reference proteome</keyword>
<dbReference type="KEGG" id="pda:120112872"/>
<evidence type="ECO:0000256" key="1">
    <source>
        <dbReference type="ARBA" id="ARBA00022884"/>
    </source>
</evidence>
<dbReference type="OrthoDB" id="272703at2759"/>
<protein>
    <submittedName>
        <fullName evidence="5">Multiple RNA-binding domain-containing protein 1-like</fullName>
    </submittedName>
</protein>
<feature type="domain" description="RRM" evidence="3">
    <location>
        <begin position="79"/>
        <end position="157"/>
    </location>
</feature>
<keyword evidence="1 2" id="KW-0694">RNA-binding</keyword>
<dbReference type="InterPro" id="IPR000504">
    <property type="entry name" value="RRM_dom"/>
</dbReference>
<reference evidence="4" key="1">
    <citation type="journal article" date="2019" name="Nat. Commun.">
        <title>Genome-wide association mapping of date palm fruit traits.</title>
        <authorList>
            <person name="Hazzouri K.M."/>
            <person name="Gros-Balthazard M."/>
            <person name="Flowers J.M."/>
            <person name="Copetti D."/>
            <person name="Lemansour A."/>
            <person name="Lebrun M."/>
            <person name="Masmoudi K."/>
            <person name="Ferrand S."/>
            <person name="Dhar M.I."/>
            <person name="Fresquez Z.A."/>
            <person name="Rosas U."/>
            <person name="Zhang J."/>
            <person name="Talag J."/>
            <person name="Lee S."/>
            <person name="Kudrna D."/>
            <person name="Powell R.F."/>
            <person name="Leitch I.J."/>
            <person name="Krueger R.R."/>
            <person name="Wing R.A."/>
            <person name="Amiri K.M.A."/>
            <person name="Purugganan M.D."/>
        </authorList>
    </citation>
    <scope>NUCLEOTIDE SEQUENCE [LARGE SCALE GENOMIC DNA]</scope>
    <source>
        <strain evidence="4">cv. Khalas</strain>
    </source>
</reference>
<dbReference type="AlphaFoldDB" id="A0A8B9AQR4"/>
<reference evidence="5" key="2">
    <citation type="submission" date="2025-08" db="UniProtKB">
        <authorList>
            <consortium name="RefSeq"/>
        </authorList>
    </citation>
    <scope>IDENTIFICATION</scope>
    <source>
        <tissue evidence="5">Young leaves</tissue>
    </source>
</reference>
<evidence type="ECO:0000256" key="2">
    <source>
        <dbReference type="PROSITE-ProRule" id="PRU00176"/>
    </source>
</evidence>
<dbReference type="InterPro" id="IPR012677">
    <property type="entry name" value="Nucleotide-bd_a/b_plait_sf"/>
</dbReference>
<dbReference type="Pfam" id="PF00076">
    <property type="entry name" value="RRM_1"/>
    <property type="match status" value="1"/>
</dbReference>